<feature type="active site" evidence="5">
    <location>
        <position position="272"/>
    </location>
</feature>
<sequence length="300" mass="33268">MSAAPLVEQIQLGQLPVWRIRVGQAEALVACQGAHVLRYGFDGEPDIVWGNPEAVFEPGTPIRGGIPVCWPWFGDLLKNPAEVQAMCTTTEDAPAHGLARQVAWQAGGVEVDTDRVRLDFHHRTSAETTPGWPHATELTLSLSVGERLELTLSVRNLEDHPLVLSQALHTYFAVSDVREVGIEGLANADYYDCLDGWTRKRQNGEPTITAETDRVYVGLPARLAIRDQQWQRRLFVETRNSHSAVLWNPWIDKAARLSQFADDAWPGMLCIETARVMDDVLTVAPGASAEMAVSLWREAL</sequence>
<keyword evidence="3 4" id="KW-0413">Isomerase</keyword>
<evidence type="ECO:0000256" key="2">
    <source>
        <dbReference type="ARBA" id="ARBA00005866"/>
    </source>
</evidence>
<evidence type="ECO:0000256" key="3">
    <source>
        <dbReference type="ARBA" id="ARBA00023235"/>
    </source>
</evidence>
<name>A0A0U4WV26_9PSED</name>
<dbReference type="InterPro" id="IPR014718">
    <property type="entry name" value="GH-type_carb-bd"/>
</dbReference>
<proteinExistence type="inferred from homology"/>
<organism evidence="6 7">
    <name type="scientific">Pseudomonas oryzihabitans</name>
    <dbReference type="NCBI Taxonomy" id="47885"/>
    <lineage>
        <taxon>Bacteria</taxon>
        <taxon>Pseudomonadati</taxon>
        <taxon>Pseudomonadota</taxon>
        <taxon>Gammaproteobacteria</taxon>
        <taxon>Pseudomonadales</taxon>
        <taxon>Pseudomonadaceae</taxon>
        <taxon>Pseudomonas</taxon>
    </lineage>
</organism>
<evidence type="ECO:0000256" key="5">
    <source>
        <dbReference type="PIRSR" id="PIRSR016020-1"/>
    </source>
</evidence>
<evidence type="ECO:0000256" key="1">
    <source>
        <dbReference type="ARBA" id="ARBA00001096"/>
    </source>
</evidence>
<dbReference type="AlphaFoldDB" id="A0A0U4WV26"/>
<accession>A0A0U4WV26</accession>
<dbReference type="PANTHER" id="PTHR11122">
    <property type="entry name" value="APOSPORY-ASSOCIATED PROTEIN C-RELATED"/>
    <property type="match status" value="1"/>
</dbReference>
<dbReference type="OrthoDB" id="9790727at2"/>
<dbReference type="Proteomes" id="UP000064137">
    <property type="component" value="Chromosome"/>
</dbReference>
<dbReference type="EC" id="5.1.3.15" evidence="4"/>
<protein>
    <recommendedName>
        <fullName evidence="4">Putative glucose-6-phosphate 1-epimerase</fullName>
        <ecNumber evidence="4">5.1.3.15</ecNumber>
    </recommendedName>
</protein>
<dbReference type="RefSeq" id="WP_059316761.1">
    <property type="nucleotide sequence ID" value="NZ_CP013987.1"/>
</dbReference>
<evidence type="ECO:0000256" key="4">
    <source>
        <dbReference type="PIRNR" id="PIRNR016020"/>
    </source>
</evidence>
<reference evidence="6 7" key="1">
    <citation type="submission" date="2016-01" db="EMBL/GenBank/DDBJ databases">
        <title>Annotation of Pseudomonas oryzihabitans USDA-ARS-USMARC-56511.</title>
        <authorList>
            <person name="Harhay G.P."/>
            <person name="Harhay D.M."/>
            <person name="Smith T.P.L."/>
            <person name="Bono J.L."/>
            <person name="Heaton M.P."/>
            <person name="Clawson M.L."/>
            <person name="Chitko-Mckown C.G."/>
            <person name="Capik S.F."/>
            <person name="DeDonder K.D."/>
            <person name="Apley M.D."/>
            <person name="Lubbers B.V."/>
            <person name="White B.J."/>
            <person name="Larson R.L."/>
        </authorList>
    </citation>
    <scope>NUCLEOTIDE SEQUENCE [LARGE SCALE GENOMIC DNA]</scope>
    <source>
        <strain evidence="6 7">USDA-ARS-USMARC-56511</strain>
    </source>
</reference>
<dbReference type="InterPro" id="IPR025532">
    <property type="entry name" value="G6P_1-epimerase"/>
</dbReference>
<gene>
    <name evidence="6" type="ORF">APT59_21825</name>
</gene>
<dbReference type="InterPro" id="IPR011013">
    <property type="entry name" value="Gal_mutarotase_sf_dom"/>
</dbReference>
<comment type="catalytic activity">
    <reaction evidence="1">
        <text>alpha-D-glucose 6-phosphate = beta-D-glucose 6-phosphate</text>
        <dbReference type="Rhea" id="RHEA:16249"/>
        <dbReference type="ChEBI" id="CHEBI:58225"/>
        <dbReference type="ChEBI" id="CHEBI:58247"/>
        <dbReference type="EC" id="5.1.3.15"/>
    </reaction>
</comment>
<dbReference type="GO" id="GO:0047938">
    <property type="term" value="F:glucose-6-phosphate 1-epimerase activity"/>
    <property type="evidence" value="ECO:0007669"/>
    <property type="project" value="UniProtKB-UniRule"/>
</dbReference>
<dbReference type="PANTHER" id="PTHR11122:SF13">
    <property type="entry name" value="GLUCOSE-6-PHOSPHATE 1-EPIMERASE"/>
    <property type="match status" value="1"/>
</dbReference>
<evidence type="ECO:0000313" key="6">
    <source>
        <dbReference type="EMBL" id="ALZ86723.1"/>
    </source>
</evidence>
<dbReference type="CDD" id="cd09020">
    <property type="entry name" value="D-hex-6-P-epi_like"/>
    <property type="match status" value="1"/>
</dbReference>
<dbReference type="Gene3D" id="2.70.98.10">
    <property type="match status" value="1"/>
</dbReference>
<dbReference type="Pfam" id="PF01263">
    <property type="entry name" value="Aldose_epim"/>
    <property type="match status" value="1"/>
</dbReference>
<dbReference type="GO" id="GO:0030246">
    <property type="term" value="F:carbohydrate binding"/>
    <property type="evidence" value="ECO:0007669"/>
    <property type="project" value="UniProtKB-UniRule"/>
</dbReference>
<dbReference type="KEGG" id="por:APT59_21825"/>
<comment type="similarity">
    <text evidence="2 4">Belongs to the glucose-6-phosphate 1-epimerase family.</text>
</comment>
<dbReference type="EMBL" id="CP013987">
    <property type="protein sequence ID" value="ALZ86723.1"/>
    <property type="molecule type" value="Genomic_DNA"/>
</dbReference>
<dbReference type="GO" id="GO:0005975">
    <property type="term" value="P:carbohydrate metabolic process"/>
    <property type="evidence" value="ECO:0007669"/>
    <property type="project" value="InterPro"/>
</dbReference>
<dbReference type="PIRSF" id="PIRSF016020">
    <property type="entry name" value="PHexose_mutarotase"/>
    <property type="match status" value="1"/>
</dbReference>
<dbReference type="SUPFAM" id="SSF74650">
    <property type="entry name" value="Galactose mutarotase-like"/>
    <property type="match status" value="1"/>
</dbReference>
<feature type="active site" evidence="5">
    <location>
        <position position="169"/>
    </location>
</feature>
<evidence type="ECO:0000313" key="7">
    <source>
        <dbReference type="Proteomes" id="UP000064137"/>
    </source>
</evidence>
<dbReference type="InterPro" id="IPR008183">
    <property type="entry name" value="Aldose_1/G6P_1-epimerase"/>
</dbReference>